<sequence>MLLRFFPVLLLALTLLSTQAADRVSLKQTKKALTLMRGKTPILTYHVAAVPPPKGVDRVFDRSGFIHPMHAPAGGVVTGIHPDDHYHHLGLWHAWVKTEYNGKKGPDFWNLKARTGRVRHAGIKAVRAAGFTVAQEQVAYLDGPDVEPTVILAETLAVDAAFVKGANVIDYVLAQKNVSPKPLIFPAYRYGGGIAYRGPLLWNKTNSDYLTSKGLNRTNSHTSRARWVAMFGPTEKDGGKAATVAILCHPKNHDAPQHIRTWDNGKVFFNYVPIQETDWSIKPGETVTLRYRLVILDGQVGAKTLEARWKTYTKQN</sequence>
<dbReference type="EMBL" id="UINC01032803">
    <property type="protein sequence ID" value="SVB21053.1"/>
    <property type="molecule type" value="Genomic_DNA"/>
</dbReference>
<evidence type="ECO:0000313" key="1">
    <source>
        <dbReference type="EMBL" id="SVB21053.1"/>
    </source>
</evidence>
<protein>
    <recommendedName>
        <fullName evidence="2">Methane oxygenase PmoA</fullName>
    </recommendedName>
</protein>
<gene>
    <name evidence="1" type="ORF">METZ01_LOCUS173907</name>
</gene>
<organism evidence="1">
    <name type="scientific">marine metagenome</name>
    <dbReference type="NCBI Taxonomy" id="408172"/>
    <lineage>
        <taxon>unclassified sequences</taxon>
        <taxon>metagenomes</taxon>
        <taxon>ecological metagenomes</taxon>
    </lineage>
</organism>
<dbReference type="Pfam" id="PF14100">
    <property type="entry name" value="DUF6807"/>
    <property type="match status" value="1"/>
</dbReference>
<accession>A0A382C6W3</accession>
<reference evidence="1" key="1">
    <citation type="submission" date="2018-05" db="EMBL/GenBank/DDBJ databases">
        <authorList>
            <person name="Lanie J.A."/>
            <person name="Ng W.-L."/>
            <person name="Kazmierczak K.M."/>
            <person name="Andrzejewski T.M."/>
            <person name="Davidsen T.M."/>
            <person name="Wayne K.J."/>
            <person name="Tettelin H."/>
            <person name="Glass J.I."/>
            <person name="Rusch D."/>
            <person name="Podicherti R."/>
            <person name="Tsui H.-C.T."/>
            <person name="Winkler M.E."/>
        </authorList>
    </citation>
    <scope>NUCLEOTIDE SEQUENCE</scope>
</reference>
<dbReference type="AlphaFoldDB" id="A0A382C6W3"/>
<name>A0A382C6W3_9ZZZZ</name>
<dbReference type="InterPro" id="IPR029475">
    <property type="entry name" value="DUF6807"/>
</dbReference>
<evidence type="ECO:0008006" key="2">
    <source>
        <dbReference type="Google" id="ProtNLM"/>
    </source>
</evidence>
<proteinExistence type="predicted"/>